<feature type="domain" description="Protein kinase" evidence="1">
    <location>
        <begin position="1"/>
        <end position="176"/>
    </location>
</feature>
<proteinExistence type="predicted"/>
<dbReference type="Proteomes" id="UP001596233">
    <property type="component" value="Unassembled WGS sequence"/>
</dbReference>
<dbReference type="SMART" id="SM00382">
    <property type="entry name" value="AAA"/>
    <property type="match status" value="1"/>
</dbReference>
<dbReference type="Pfam" id="PF13191">
    <property type="entry name" value="AAA_16"/>
    <property type="match status" value="1"/>
</dbReference>
<evidence type="ECO:0000313" key="2">
    <source>
        <dbReference type="EMBL" id="MFC6333208.1"/>
    </source>
</evidence>
<dbReference type="Gene3D" id="3.30.450.40">
    <property type="match status" value="1"/>
</dbReference>
<dbReference type="Gene3D" id="3.40.50.300">
    <property type="entry name" value="P-loop containing nucleotide triphosphate hydrolases"/>
    <property type="match status" value="1"/>
</dbReference>
<dbReference type="InterPro" id="IPR003593">
    <property type="entry name" value="AAA+_ATPase"/>
</dbReference>
<dbReference type="SUPFAM" id="SSF55781">
    <property type="entry name" value="GAF domain-like"/>
    <property type="match status" value="1"/>
</dbReference>
<accession>A0ABW1V3Z8</accession>
<comment type="caution">
    <text evidence="2">The sequence shown here is derived from an EMBL/GenBank/DDBJ whole genome shotgun (WGS) entry which is preliminary data.</text>
</comment>
<protein>
    <submittedName>
        <fullName evidence="2">AAA family ATPase</fullName>
    </submittedName>
</protein>
<evidence type="ECO:0000259" key="1">
    <source>
        <dbReference type="PROSITE" id="PS50011"/>
    </source>
</evidence>
<gene>
    <name evidence="2" type="ORF">ACFP56_11285</name>
</gene>
<dbReference type="InterPro" id="IPR027417">
    <property type="entry name" value="P-loop_NTPase"/>
</dbReference>
<dbReference type="InterPro" id="IPR000719">
    <property type="entry name" value="Prot_kinase_dom"/>
</dbReference>
<reference evidence="3" key="1">
    <citation type="journal article" date="2019" name="Int. J. Syst. Evol. Microbiol.">
        <title>The Global Catalogue of Microorganisms (GCM) 10K type strain sequencing project: providing services to taxonomists for standard genome sequencing and annotation.</title>
        <authorList>
            <consortium name="The Broad Institute Genomics Platform"/>
            <consortium name="The Broad Institute Genome Sequencing Center for Infectious Disease"/>
            <person name="Wu L."/>
            <person name="Ma J."/>
        </authorList>
    </citation>
    <scope>NUCLEOTIDE SEQUENCE [LARGE SCALE GENOMIC DNA]</scope>
    <source>
        <strain evidence="3">PCU 280</strain>
    </source>
</reference>
<dbReference type="SUPFAM" id="SSF52540">
    <property type="entry name" value="P-loop containing nucleoside triphosphate hydrolases"/>
    <property type="match status" value="1"/>
</dbReference>
<dbReference type="InterPro" id="IPR053159">
    <property type="entry name" value="Hybrid_Histidine_Kinase"/>
</dbReference>
<dbReference type="PANTHER" id="PTHR43642">
    <property type="entry name" value="HYBRID SIGNAL TRANSDUCTION HISTIDINE KINASE G"/>
    <property type="match status" value="1"/>
</dbReference>
<dbReference type="PANTHER" id="PTHR43642:SF1">
    <property type="entry name" value="HYBRID SIGNAL TRANSDUCTION HISTIDINE KINASE G"/>
    <property type="match status" value="1"/>
</dbReference>
<dbReference type="PROSITE" id="PS50011">
    <property type="entry name" value="PROTEIN_KINASE_DOM"/>
    <property type="match status" value="1"/>
</dbReference>
<dbReference type="Gene3D" id="1.10.510.10">
    <property type="entry name" value="Transferase(Phosphotransferase) domain 1"/>
    <property type="match status" value="1"/>
</dbReference>
<sequence>MELATEYQLLSDWRKDIDIRPSIYIKIAIQLASVLSQEHMQYGAIGNLNTSQITISPDETNIVWYFHSSEKKLAYMAPEQFGIIQRRPDIRSDLYSLGVIFYELLFNHLPYETESEQHWPHVHLYASPKQTIQESDNKYAMIYRVIEKLLQKSPEDRYQSAYGVLYDLNHISNVLLLSNNAILGAYVLGEGDRKQSLHLYDYVLSRNICFSDLEVVRKSLSESPRVHLQLLTGEPGIGKTTILEQYSRLLDQHAATVISITCQPSAQGPFAFLQQLQQELLRHLIVKDMQTLHACRAQLEVALGDTLPAWLQMFPVASWLWKQTLHPVESFPKEVLQQALRKSLQVVFGLLKPDVLLLDDSDEIDDESLHIMLEWLQTDPYSIMVIACSSLSHPRCIENRLKQRTNRLYIKRIELEPLQLGDIRQWLSHAMREQSTRISRISHIIYHWTGGNPKHIIALLESWMSKQALYYDRKKHRWSWELHRISNDPDDTDSISLLRASLKKLQTETKRLLSYASVFGMQFSAERLATILESDVRHIQQQLADAIELGLLALYDDSIVEHPGEERSHYLFLNCLHQKHLYQSLSRKVRATLHLKIGNMVLNDNIELARYHWNKAVPVMKDSIKQRLVQLNYAKAIHAYQLHNYQEAAHQFKQILYILLDEVSPDPDSLISYFHRKKQEPDTFVLHIFVHLSIALSYGQDEQGRRYFELVEQYQHHMDSLDHLKMYLIQIEQSSFIDNEKAVELSIAGLQRFGYQVNVSSQPSIAILEVLRTIREVCVYAKYLFRTHVCEEKAYVAQCQLMGGLLFPYLIHDVNGLLIQLSRFIRYGLKQGMHQSFLHILSAYEVLIQRCFPTLYRTWPKSLISQLTLYIKHTAEQTVPPNTLYANTLLRQLEQPLEAEKELLHINRVANETSNTLMQNISAMTAIVVSQGHPVQLAEILQRIESDNMQPYMASIQFYKTYIRDYYEAWHSREKLKAFIQLNERQEADPIDNYIAIQRAEQAYLAGEFEVGMKWIRIARENELRIDWIRNRRMRVFEALLAAQLYFIAPSPEKARYRKLVLRRLKRIKNWSGAFGCGSSAHLLLRAEATRIEGDNIHAIPIYEQAAEQARIETYTLLEGIAYEQLAYTCRDIGCSTDFYLAIVDAIAAYHAWGAKVKAQMLTDRYLEHNDTSLTATSLLEKSADVTCQSEAVLRLNDKFTAASSRWTCSENDTDIEMSSAQEDFLRTITLKTGAERSLLVRLCRDDVEVLDSYSVDNNFSRISSNHGSTQPFNHLALTLLRYVHRTNEHILLDHAAESKYRNDPYIQLNQVKSILCMPLTLPGENAPFILYVESRSISRIFSSKTIETIELLSTKLRYLQLMQPAIVAEFEPQQLSN</sequence>
<dbReference type="InterPro" id="IPR041664">
    <property type="entry name" value="AAA_16"/>
</dbReference>
<organism evidence="2 3">
    <name type="scientific">Paenibacillus septentrionalis</name>
    <dbReference type="NCBI Taxonomy" id="429342"/>
    <lineage>
        <taxon>Bacteria</taxon>
        <taxon>Bacillati</taxon>
        <taxon>Bacillota</taxon>
        <taxon>Bacilli</taxon>
        <taxon>Bacillales</taxon>
        <taxon>Paenibacillaceae</taxon>
        <taxon>Paenibacillus</taxon>
    </lineage>
</organism>
<dbReference type="SUPFAM" id="SSF56112">
    <property type="entry name" value="Protein kinase-like (PK-like)"/>
    <property type="match status" value="1"/>
</dbReference>
<evidence type="ECO:0000313" key="3">
    <source>
        <dbReference type="Proteomes" id="UP001596233"/>
    </source>
</evidence>
<keyword evidence="3" id="KW-1185">Reference proteome</keyword>
<dbReference type="EMBL" id="JBHSTE010000003">
    <property type="protein sequence ID" value="MFC6333208.1"/>
    <property type="molecule type" value="Genomic_DNA"/>
</dbReference>
<name>A0ABW1V3Z8_9BACL</name>
<dbReference type="InterPro" id="IPR029016">
    <property type="entry name" value="GAF-like_dom_sf"/>
</dbReference>
<dbReference type="InterPro" id="IPR011009">
    <property type="entry name" value="Kinase-like_dom_sf"/>
</dbReference>
<dbReference type="RefSeq" id="WP_379234425.1">
    <property type="nucleotide sequence ID" value="NZ_JBHSTE010000003.1"/>
</dbReference>